<sequence length="650" mass="71021">MSEDFHQIAEHLSVSITYFIDRQKEKVMKINSTKGWSGFMRKNTKHLQLSAIHKSCMVVMAATFAAWNPFAALAASADANVEYSVSVTSDWGAGYCAAVTVTNQSAQALDWHFNMTVDGKIDNLWNATWSQDGSLVSMSGAGWNNTLAAGQSNSSIGYCVTRSSDASDDSSAGNDNSDSGNTGTDTETDTGSDSSYQVPENNFAKNGGVEYDLENWSVTAGKLTRSTAASHGGSASALITERTSGWHGITFDTGSLTNGNDYDVAVWVKLAPGSVNTAEIYLTAKRADDSDSSTTKEYERVATAVASTDKWTLVHGTYTQSGTPFEHFIIESDDAEVSFYADDFSIGGDVATDNNSGGSDAKSTDKFVGNITTSGSVRSDFLQYWNQLTPENEGKWGSIEKTRDVYNWNGVDAAYKYAKEHGIPFKQHTFVWGSQYPNWITSLSPAEQASEIEEWIQDFCTRYPDADLIDVVNEATPGHAPASFAKSAFGDDWIIKSFKLARKYCPNSKLVLNDYNVLIWNTDEFIKMAKPAVDAGVVDAIGLQSHGLESLSASQLKTNLDKVAALGLPIYISEYDIAKTNDQEQLNIMKEQFPVFYKDDAVAGITLWGYIAGKTWKEGTGLINADGTQRPAMKWLMNYLKEQRDADSKK</sequence>
<organism evidence="15 16">
    <name type="scientific">Vibrio aerogenes CECT 7868</name>
    <dbReference type="NCBI Taxonomy" id="1216006"/>
    <lineage>
        <taxon>Bacteria</taxon>
        <taxon>Pseudomonadati</taxon>
        <taxon>Pseudomonadota</taxon>
        <taxon>Gammaproteobacteria</taxon>
        <taxon>Vibrionales</taxon>
        <taxon>Vibrionaceae</taxon>
        <taxon>Vibrio</taxon>
    </lineage>
</organism>
<evidence type="ECO:0000256" key="3">
    <source>
        <dbReference type="ARBA" id="ARBA00012590"/>
    </source>
</evidence>
<dbReference type="GO" id="GO:0030247">
    <property type="term" value="F:polysaccharide binding"/>
    <property type="evidence" value="ECO:0007669"/>
    <property type="project" value="UniProtKB-UniRule"/>
</dbReference>
<keyword evidence="8" id="KW-0119">Carbohydrate metabolism</keyword>
<dbReference type="PROSITE" id="PS51760">
    <property type="entry name" value="GH10_2"/>
    <property type="match status" value="1"/>
</dbReference>
<dbReference type="PROSITE" id="PS00591">
    <property type="entry name" value="GH10_1"/>
    <property type="match status" value="1"/>
</dbReference>
<evidence type="ECO:0000256" key="9">
    <source>
        <dbReference type="ARBA" id="ARBA00023295"/>
    </source>
</evidence>
<keyword evidence="16" id="KW-1185">Reference proteome</keyword>
<dbReference type="InterPro" id="IPR012291">
    <property type="entry name" value="CBM2_carb-bd_dom_sf"/>
</dbReference>
<dbReference type="InterPro" id="IPR008979">
    <property type="entry name" value="Galactose-bd-like_sf"/>
</dbReference>
<dbReference type="PROSITE" id="PS51173">
    <property type="entry name" value="CBM2"/>
    <property type="match status" value="1"/>
</dbReference>
<dbReference type="Gene3D" id="2.60.120.260">
    <property type="entry name" value="Galactose-binding domain-like"/>
    <property type="match status" value="1"/>
</dbReference>
<dbReference type="Gene3D" id="2.60.40.290">
    <property type="match status" value="1"/>
</dbReference>
<feature type="domain" description="CBM2" evidence="13">
    <location>
        <begin position="74"/>
        <end position="191"/>
    </location>
</feature>
<dbReference type="Pfam" id="PF00331">
    <property type="entry name" value="Glyco_hydro_10"/>
    <property type="match status" value="1"/>
</dbReference>
<dbReference type="InterPro" id="IPR017853">
    <property type="entry name" value="GH"/>
</dbReference>
<comment type="catalytic activity">
    <reaction evidence="1">
        <text>Endohydrolysis of (1-&gt;4)-beta-D-xylosidic linkages in xylans.</text>
        <dbReference type="EC" id="3.2.1.8"/>
    </reaction>
</comment>
<evidence type="ECO:0000256" key="7">
    <source>
        <dbReference type="ARBA" id="ARBA00022801"/>
    </source>
</evidence>
<dbReference type="GO" id="GO:0031176">
    <property type="term" value="F:endo-1,4-beta-xylanase activity"/>
    <property type="evidence" value="ECO:0007669"/>
    <property type="project" value="UniProtKB-EC"/>
</dbReference>
<dbReference type="SUPFAM" id="SSF49785">
    <property type="entry name" value="Galactose-binding domain-like"/>
    <property type="match status" value="1"/>
</dbReference>
<name>A0A1M5ZQB3_9VIBR</name>
<evidence type="ECO:0000256" key="2">
    <source>
        <dbReference type="ARBA" id="ARBA00007495"/>
    </source>
</evidence>
<evidence type="ECO:0000259" key="13">
    <source>
        <dbReference type="PROSITE" id="PS51173"/>
    </source>
</evidence>
<keyword evidence="7 15" id="KW-0378">Hydrolase</keyword>
<evidence type="ECO:0000256" key="12">
    <source>
        <dbReference type="SAM" id="MobiDB-lite"/>
    </source>
</evidence>
<feature type="region of interest" description="Disordered" evidence="12">
    <location>
        <begin position="164"/>
        <end position="204"/>
    </location>
</feature>
<feature type="active site" description="Nucleophile" evidence="11">
    <location>
        <position position="574"/>
    </location>
</feature>
<evidence type="ECO:0000256" key="5">
    <source>
        <dbReference type="ARBA" id="ARBA00022729"/>
    </source>
</evidence>
<gene>
    <name evidence="15" type="primary">xynB_2</name>
    <name evidence="15" type="ORF">VA7868_03074</name>
</gene>
<evidence type="ECO:0000256" key="10">
    <source>
        <dbReference type="ARBA" id="ARBA00023326"/>
    </source>
</evidence>
<dbReference type="Gene3D" id="3.20.20.80">
    <property type="entry name" value="Glycosidases"/>
    <property type="match status" value="1"/>
</dbReference>
<proteinExistence type="inferred from homology"/>
<dbReference type="EMBL" id="FQXZ01000035">
    <property type="protein sequence ID" value="SHI26545.1"/>
    <property type="molecule type" value="Genomic_DNA"/>
</dbReference>
<dbReference type="InterPro" id="IPR044846">
    <property type="entry name" value="GH10"/>
</dbReference>
<dbReference type="RefSeq" id="WP_073604694.1">
    <property type="nucleotide sequence ID" value="NZ_FQXZ01000035.1"/>
</dbReference>
<evidence type="ECO:0000259" key="14">
    <source>
        <dbReference type="PROSITE" id="PS51760"/>
    </source>
</evidence>
<dbReference type="InterPro" id="IPR031158">
    <property type="entry name" value="GH10_AS"/>
</dbReference>
<dbReference type="OrthoDB" id="9815836at2"/>
<dbReference type="AlphaFoldDB" id="A0A1M5ZQB3"/>
<dbReference type="InterPro" id="IPR001000">
    <property type="entry name" value="GH10_dom"/>
</dbReference>
<dbReference type="Pfam" id="PF02018">
    <property type="entry name" value="CBM_4_9"/>
    <property type="match status" value="1"/>
</dbReference>
<dbReference type="Proteomes" id="UP000184608">
    <property type="component" value="Unassembled WGS sequence"/>
</dbReference>
<evidence type="ECO:0000256" key="6">
    <source>
        <dbReference type="ARBA" id="ARBA00022737"/>
    </source>
</evidence>
<keyword evidence="5" id="KW-0732">Signal</keyword>
<dbReference type="SUPFAM" id="SSF49384">
    <property type="entry name" value="Carbohydrate-binding domain"/>
    <property type="match status" value="1"/>
</dbReference>
<dbReference type="InterPro" id="IPR003305">
    <property type="entry name" value="CenC_carb-bd"/>
</dbReference>
<evidence type="ECO:0000256" key="1">
    <source>
        <dbReference type="ARBA" id="ARBA00000681"/>
    </source>
</evidence>
<dbReference type="PANTHER" id="PTHR31490">
    <property type="entry name" value="GLYCOSYL HYDROLASE"/>
    <property type="match status" value="1"/>
</dbReference>
<dbReference type="GO" id="GO:0045493">
    <property type="term" value="P:xylan catabolic process"/>
    <property type="evidence" value="ECO:0007669"/>
    <property type="project" value="UniProtKB-KW"/>
</dbReference>
<keyword evidence="10" id="KW-0624">Polysaccharide degradation</keyword>
<dbReference type="InterPro" id="IPR001919">
    <property type="entry name" value="CBD2"/>
</dbReference>
<keyword evidence="6" id="KW-0677">Repeat</keyword>
<feature type="domain" description="GH10" evidence="14">
    <location>
        <begin position="358"/>
        <end position="639"/>
    </location>
</feature>
<protein>
    <recommendedName>
        <fullName evidence="3">endo-1,4-beta-xylanase</fullName>
        <ecNumber evidence="3">3.2.1.8</ecNumber>
    </recommendedName>
</protein>
<evidence type="ECO:0000256" key="11">
    <source>
        <dbReference type="PROSITE-ProRule" id="PRU10061"/>
    </source>
</evidence>
<keyword evidence="4 15" id="KW-0858">Xylan degradation</keyword>
<dbReference type="InterPro" id="IPR008965">
    <property type="entry name" value="CBM2/CBM3_carb-bd_dom_sf"/>
</dbReference>
<evidence type="ECO:0000313" key="16">
    <source>
        <dbReference type="Proteomes" id="UP000184608"/>
    </source>
</evidence>
<dbReference type="SMART" id="SM00633">
    <property type="entry name" value="Glyco_10"/>
    <property type="match status" value="1"/>
</dbReference>
<feature type="compositionally biased region" description="Low complexity" evidence="12">
    <location>
        <begin position="169"/>
        <end position="195"/>
    </location>
</feature>
<dbReference type="STRING" id="1216006.VA7868_03074"/>
<evidence type="ECO:0000256" key="8">
    <source>
        <dbReference type="ARBA" id="ARBA00023277"/>
    </source>
</evidence>
<dbReference type="PANTHER" id="PTHR31490:SF88">
    <property type="entry name" value="BETA-XYLANASE"/>
    <property type="match status" value="1"/>
</dbReference>
<dbReference type="SMART" id="SM00637">
    <property type="entry name" value="CBD_II"/>
    <property type="match status" value="1"/>
</dbReference>
<keyword evidence="9 15" id="KW-0326">Glycosidase</keyword>
<comment type="similarity">
    <text evidence="2">Belongs to the glycosyl hydrolase 10 (cellulase F) family.</text>
</comment>
<dbReference type="Pfam" id="PF00553">
    <property type="entry name" value="CBM_2"/>
    <property type="match status" value="1"/>
</dbReference>
<evidence type="ECO:0000313" key="15">
    <source>
        <dbReference type="EMBL" id="SHI26545.1"/>
    </source>
</evidence>
<accession>A0A1M5ZQB3</accession>
<reference evidence="15 16" key="1">
    <citation type="submission" date="2016-11" db="EMBL/GenBank/DDBJ databases">
        <authorList>
            <person name="Jaros S."/>
            <person name="Januszkiewicz K."/>
            <person name="Wedrychowicz H."/>
        </authorList>
    </citation>
    <scope>NUCLEOTIDE SEQUENCE [LARGE SCALE GENOMIC DNA]</scope>
    <source>
        <strain evidence="15 16">CECT 7868</strain>
    </source>
</reference>
<dbReference type="EC" id="3.2.1.8" evidence="3"/>
<evidence type="ECO:0000256" key="4">
    <source>
        <dbReference type="ARBA" id="ARBA00022651"/>
    </source>
</evidence>
<dbReference type="SUPFAM" id="SSF51445">
    <property type="entry name" value="(Trans)glycosidases"/>
    <property type="match status" value="1"/>
</dbReference>